<evidence type="ECO:0000256" key="1">
    <source>
        <dbReference type="ARBA" id="ARBA00004123"/>
    </source>
</evidence>
<keyword evidence="4" id="KW-0238">DNA-binding</keyword>
<dbReference type="PANTHER" id="PTHR46714:SF6">
    <property type="entry name" value="TRANSCRIPTIONAL ACTIVATOR HAC1"/>
    <property type="match status" value="1"/>
</dbReference>
<dbReference type="PaxDb" id="55529-EKX42408"/>
<organism evidence="9">
    <name type="scientific">Guillardia theta (strain CCMP2712)</name>
    <name type="common">Cryptophyte</name>
    <dbReference type="NCBI Taxonomy" id="905079"/>
    <lineage>
        <taxon>Eukaryota</taxon>
        <taxon>Cryptophyceae</taxon>
        <taxon>Pyrenomonadales</taxon>
        <taxon>Geminigeraceae</taxon>
        <taxon>Guillardia</taxon>
    </lineage>
</organism>
<dbReference type="Proteomes" id="UP000011087">
    <property type="component" value="Unassembled WGS sequence"/>
</dbReference>
<evidence type="ECO:0000313" key="9">
    <source>
        <dbReference type="EMBL" id="EKX42408.1"/>
    </source>
</evidence>
<name>L1J1K7_GUITC</name>
<dbReference type="GO" id="GO:0045944">
    <property type="term" value="P:positive regulation of transcription by RNA polymerase II"/>
    <property type="evidence" value="ECO:0007669"/>
    <property type="project" value="InterPro"/>
</dbReference>
<dbReference type="EnsemblProtists" id="EKX42408">
    <property type="protein sequence ID" value="EKX42408"/>
    <property type="gene ID" value="GUITHDRAFT_153608"/>
</dbReference>
<evidence type="ECO:0000256" key="6">
    <source>
        <dbReference type="ARBA" id="ARBA00023242"/>
    </source>
</evidence>
<dbReference type="PANTHER" id="PTHR46714">
    <property type="entry name" value="TRANSCRIPTIONAL ACTIVATOR HAC1"/>
    <property type="match status" value="1"/>
</dbReference>
<keyword evidence="7" id="KW-0175">Coiled coil</keyword>
<dbReference type="GO" id="GO:0005634">
    <property type="term" value="C:nucleus"/>
    <property type="evidence" value="ECO:0007669"/>
    <property type="project" value="UniProtKB-SubCell"/>
</dbReference>
<dbReference type="KEGG" id="gtt:GUITHDRAFT_153608"/>
<protein>
    <recommendedName>
        <fullName evidence="8">BZIP domain-containing protein</fullName>
    </recommendedName>
</protein>
<reference evidence="10" key="3">
    <citation type="submission" date="2016-03" db="UniProtKB">
        <authorList>
            <consortium name="EnsemblProtists"/>
        </authorList>
    </citation>
    <scope>IDENTIFICATION</scope>
</reference>
<evidence type="ECO:0000313" key="10">
    <source>
        <dbReference type="EnsemblProtists" id="EKX42408"/>
    </source>
</evidence>
<evidence type="ECO:0000256" key="7">
    <source>
        <dbReference type="SAM" id="Coils"/>
    </source>
</evidence>
<dbReference type="EMBL" id="JH993017">
    <property type="protein sequence ID" value="EKX42408.1"/>
    <property type="molecule type" value="Genomic_DNA"/>
</dbReference>
<dbReference type="SMART" id="SM00338">
    <property type="entry name" value="BRLZ"/>
    <property type="match status" value="1"/>
</dbReference>
<evidence type="ECO:0000256" key="2">
    <source>
        <dbReference type="ARBA" id="ARBA00007163"/>
    </source>
</evidence>
<dbReference type="InterPro" id="IPR004827">
    <property type="entry name" value="bZIP"/>
</dbReference>
<dbReference type="GeneID" id="17298954"/>
<dbReference type="InterPro" id="IPR046347">
    <property type="entry name" value="bZIP_sf"/>
</dbReference>
<gene>
    <name evidence="9" type="ORF">GUITHDRAFT_153608</name>
</gene>
<dbReference type="GO" id="GO:0003677">
    <property type="term" value="F:DNA binding"/>
    <property type="evidence" value="ECO:0007669"/>
    <property type="project" value="UniProtKB-KW"/>
</dbReference>
<dbReference type="OrthoDB" id="674948at2759"/>
<keyword evidence="6" id="KW-0539">Nucleus</keyword>
<evidence type="ECO:0000259" key="8">
    <source>
        <dbReference type="PROSITE" id="PS50217"/>
    </source>
</evidence>
<feature type="coiled-coil region" evidence="7">
    <location>
        <begin position="11"/>
        <end position="72"/>
    </location>
</feature>
<feature type="domain" description="BZIP" evidence="8">
    <location>
        <begin position="34"/>
        <end position="91"/>
    </location>
</feature>
<dbReference type="Gene3D" id="1.20.5.170">
    <property type="match status" value="1"/>
</dbReference>
<dbReference type="RefSeq" id="XP_005829388.1">
    <property type="nucleotide sequence ID" value="XM_005829331.1"/>
</dbReference>
<dbReference type="Pfam" id="PF00170">
    <property type="entry name" value="bZIP_1"/>
    <property type="match status" value="1"/>
</dbReference>
<accession>L1J1K7</accession>
<keyword evidence="5" id="KW-0804">Transcription</keyword>
<evidence type="ECO:0000256" key="5">
    <source>
        <dbReference type="ARBA" id="ARBA00023163"/>
    </source>
</evidence>
<dbReference type="PROSITE" id="PS50217">
    <property type="entry name" value="BZIP"/>
    <property type="match status" value="1"/>
</dbReference>
<evidence type="ECO:0000256" key="3">
    <source>
        <dbReference type="ARBA" id="ARBA00023015"/>
    </source>
</evidence>
<evidence type="ECO:0000256" key="4">
    <source>
        <dbReference type="ARBA" id="ARBA00023125"/>
    </source>
</evidence>
<dbReference type="GO" id="GO:0000981">
    <property type="term" value="F:DNA-binding transcription factor activity, RNA polymerase II-specific"/>
    <property type="evidence" value="ECO:0007669"/>
    <property type="project" value="InterPro"/>
</dbReference>
<evidence type="ECO:0000313" key="11">
    <source>
        <dbReference type="Proteomes" id="UP000011087"/>
    </source>
</evidence>
<keyword evidence="11" id="KW-1185">Reference proteome</keyword>
<comment type="similarity">
    <text evidence="2">Belongs to the bZIP family.</text>
</comment>
<dbReference type="AlphaFoldDB" id="L1J1K7"/>
<dbReference type="HOGENOM" id="CLU_1285436_0_0_1"/>
<keyword evidence="3" id="KW-0805">Transcription regulation</keyword>
<sequence length="238" mass="26905">MKRPHDPSVNIEQELQDLSELQQQHADEEEVPAELKQRVRVLKNRLSAKKSREQAREYVKNLEAKLAVVSTESQILAHRLATLEAENAQLRASRTFHDCPSMEAGRFHMPFPASLSFEVGGEKKRTINEPAVLSQTSLQLDALLLLLSTAWASLLHGSSPSQRPLVLMAAWALSCIRCWASIPAMTAPPSGSRQSLLKLVAQAWRCLPGRRSTKGTRWRGMQRRRQLLFRLRMLLSKI</sequence>
<proteinExistence type="inferred from homology"/>
<comment type="subcellular location">
    <subcellularLocation>
        <location evidence="1">Nucleus</location>
    </subcellularLocation>
</comment>
<reference evidence="11" key="2">
    <citation type="submission" date="2012-11" db="EMBL/GenBank/DDBJ databases">
        <authorList>
            <person name="Kuo A."/>
            <person name="Curtis B.A."/>
            <person name="Tanifuji G."/>
            <person name="Burki F."/>
            <person name="Gruber A."/>
            <person name="Irimia M."/>
            <person name="Maruyama S."/>
            <person name="Arias M.C."/>
            <person name="Ball S.G."/>
            <person name="Gile G.H."/>
            <person name="Hirakawa Y."/>
            <person name="Hopkins J.F."/>
            <person name="Rensing S.A."/>
            <person name="Schmutz J."/>
            <person name="Symeonidi A."/>
            <person name="Elias M."/>
            <person name="Eveleigh R.J."/>
            <person name="Herman E.K."/>
            <person name="Klute M.J."/>
            <person name="Nakayama T."/>
            <person name="Obornik M."/>
            <person name="Reyes-Prieto A."/>
            <person name="Armbrust E.V."/>
            <person name="Aves S.J."/>
            <person name="Beiko R.G."/>
            <person name="Coutinho P."/>
            <person name="Dacks J.B."/>
            <person name="Durnford D.G."/>
            <person name="Fast N.M."/>
            <person name="Green B.R."/>
            <person name="Grisdale C."/>
            <person name="Hempe F."/>
            <person name="Henrissat B."/>
            <person name="Hoppner M.P."/>
            <person name="Ishida K.-I."/>
            <person name="Kim E."/>
            <person name="Koreny L."/>
            <person name="Kroth P.G."/>
            <person name="Liu Y."/>
            <person name="Malik S.-B."/>
            <person name="Maier U.G."/>
            <person name="McRose D."/>
            <person name="Mock T."/>
            <person name="Neilson J.A."/>
            <person name="Onodera N.T."/>
            <person name="Poole A.M."/>
            <person name="Pritham E.J."/>
            <person name="Richards T.A."/>
            <person name="Rocap G."/>
            <person name="Roy S.W."/>
            <person name="Sarai C."/>
            <person name="Schaack S."/>
            <person name="Shirato S."/>
            <person name="Slamovits C.H."/>
            <person name="Spencer D.F."/>
            <person name="Suzuki S."/>
            <person name="Worden A.Z."/>
            <person name="Zauner S."/>
            <person name="Barry K."/>
            <person name="Bell C."/>
            <person name="Bharti A.K."/>
            <person name="Crow J.A."/>
            <person name="Grimwood J."/>
            <person name="Kramer R."/>
            <person name="Lindquist E."/>
            <person name="Lucas S."/>
            <person name="Salamov A."/>
            <person name="McFadden G.I."/>
            <person name="Lane C.E."/>
            <person name="Keeling P.J."/>
            <person name="Gray M.W."/>
            <person name="Grigoriev I.V."/>
            <person name="Archibald J.M."/>
        </authorList>
    </citation>
    <scope>NUCLEOTIDE SEQUENCE</scope>
    <source>
        <strain evidence="11">CCMP2712</strain>
    </source>
</reference>
<dbReference type="SUPFAM" id="SSF57959">
    <property type="entry name" value="Leucine zipper domain"/>
    <property type="match status" value="1"/>
</dbReference>
<reference evidence="9 11" key="1">
    <citation type="journal article" date="2012" name="Nature">
        <title>Algal genomes reveal evolutionary mosaicism and the fate of nucleomorphs.</title>
        <authorList>
            <consortium name="DOE Joint Genome Institute"/>
            <person name="Curtis B.A."/>
            <person name="Tanifuji G."/>
            <person name="Burki F."/>
            <person name="Gruber A."/>
            <person name="Irimia M."/>
            <person name="Maruyama S."/>
            <person name="Arias M.C."/>
            <person name="Ball S.G."/>
            <person name="Gile G.H."/>
            <person name="Hirakawa Y."/>
            <person name="Hopkins J.F."/>
            <person name="Kuo A."/>
            <person name="Rensing S.A."/>
            <person name="Schmutz J."/>
            <person name="Symeonidi A."/>
            <person name="Elias M."/>
            <person name="Eveleigh R.J."/>
            <person name="Herman E.K."/>
            <person name="Klute M.J."/>
            <person name="Nakayama T."/>
            <person name="Obornik M."/>
            <person name="Reyes-Prieto A."/>
            <person name="Armbrust E.V."/>
            <person name="Aves S.J."/>
            <person name="Beiko R.G."/>
            <person name="Coutinho P."/>
            <person name="Dacks J.B."/>
            <person name="Durnford D.G."/>
            <person name="Fast N.M."/>
            <person name="Green B.R."/>
            <person name="Grisdale C.J."/>
            <person name="Hempel F."/>
            <person name="Henrissat B."/>
            <person name="Hoppner M.P."/>
            <person name="Ishida K."/>
            <person name="Kim E."/>
            <person name="Koreny L."/>
            <person name="Kroth P.G."/>
            <person name="Liu Y."/>
            <person name="Malik S.B."/>
            <person name="Maier U.G."/>
            <person name="McRose D."/>
            <person name="Mock T."/>
            <person name="Neilson J.A."/>
            <person name="Onodera N.T."/>
            <person name="Poole A.M."/>
            <person name="Pritham E.J."/>
            <person name="Richards T.A."/>
            <person name="Rocap G."/>
            <person name="Roy S.W."/>
            <person name="Sarai C."/>
            <person name="Schaack S."/>
            <person name="Shirato S."/>
            <person name="Slamovits C.H."/>
            <person name="Spencer D.F."/>
            <person name="Suzuki S."/>
            <person name="Worden A.Z."/>
            <person name="Zauner S."/>
            <person name="Barry K."/>
            <person name="Bell C."/>
            <person name="Bharti A.K."/>
            <person name="Crow J.A."/>
            <person name="Grimwood J."/>
            <person name="Kramer R."/>
            <person name="Lindquist E."/>
            <person name="Lucas S."/>
            <person name="Salamov A."/>
            <person name="McFadden G.I."/>
            <person name="Lane C.E."/>
            <person name="Keeling P.J."/>
            <person name="Gray M.W."/>
            <person name="Grigoriev I.V."/>
            <person name="Archibald J.M."/>
        </authorList>
    </citation>
    <scope>NUCLEOTIDE SEQUENCE</scope>
    <source>
        <strain evidence="9 11">CCMP2712</strain>
    </source>
</reference>
<dbReference type="InterPro" id="IPR044280">
    <property type="entry name" value="Hac1/HY5"/>
</dbReference>